<dbReference type="WBParaSite" id="SSLN_0000539001-mRNA-1">
    <property type="protein sequence ID" value="SSLN_0000539001-mRNA-1"/>
    <property type="gene ID" value="SSLN_0000539001"/>
</dbReference>
<dbReference type="OrthoDB" id="6324292at2759"/>
<sequence>MVNVSVAASNWYPALTCGSSKLGSSQWPRPWHPSRLTTPLFHLSSISSLFLPSSLFILPLPSSIFPPSLSLSFFSSPTVAKTIRGATCWNRRWRWSLGKWPVISETRFSKQCQLENEGAGYTLFWSGRPKTEQRDAGVTFAIRNDIVRRLPCWPQAINDHLMNLRLPLRGDKFATIISAYALPMTSSDAVLVDKRVKYDAKRTLKTTLKQLQIKPVNWEDLAWN</sequence>
<evidence type="ECO:0000313" key="1">
    <source>
        <dbReference type="EMBL" id="VDL91612.1"/>
    </source>
</evidence>
<dbReference type="Proteomes" id="UP000275846">
    <property type="component" value="Unassembled WGS sequence"/>
</dbReference>
<reference evidence="1 2" key="2">
    <citation type="submission" date="2018-11" db="EMBL/GenBank/DDBJ databases">
        <authorList>
            <consortium name="Pathogen Informatics"/>
        </authorList>
    </citation>
    <scope>NUCLEOTIDE SEQUENCE [LARGE SCALE GENOMIC DNA]</scope>
    <source>
        <strain evidence="1 2">NST_G2</strain>
    </source>
</reference>
<reference evidence="3" key="1">
    <citation type="submission" date="2016-06" db="UniProtKB">
        <authorList>
            <consortium name="WormBaseParasite"/>
        </authorList>
    </citation>
    <scope>IDENTIFICATION</scope>
</reference>
<protein>
    <submittedName>
        <fullName evidence="1 3">Uncharacterized protein</fullName>
    </submittedName>
</protein>
<evidence type="ECO:0000313" key="3">
    <source>
        <dbReference type="WBParaSite" id="SSLN_0000539001-mRNA-1"/>
    </source>
</evidence>
<accession>A0A183SLX9</accession>
<organism evidence="3">
    <name type="scientific">Schistocephalus solidus</name>
    <name type="common">Tapeworm</name>
    <dbReference type="NCBI Taxonomy" id="70667"/>
    <lineage>
        <taxon>Eukaryota</taxon>
        <taxon>Metazoa</taxon>
        <taxon>Spiralia</taxon>
        <taxon>Lophotrochozoa</taxon>
        <taxon>Platyhelminthes</taxon>
        <taxon>Cestoda</taxon>
        <taxon>Eucestoda</taxon>
        <taxon>Diphyllobothriidea</taxon>
        <taxon>Diphyllobothriidae</taxon>
        <taxon>Schistocephalus</taxon>
    </lineage>
</organism>
<name>A0A183SLX9_SCHSO</name>
<keyword evidence="2" id="KW-1185">Reference proteome</keyword>
<gene>
    <name evidence="1" type="ORF">SSLN_LOCUS5227</name>
</gene>
<dbReference type="EMBL" id="UYSU01033171">
    <property type="protein sequence ID" value="VDL91612.1"/>
    <property type="molecule type" value="Genomic_DNA"/>
</dbReference>
<proteinExistence type="predicted"/>
<evidence type="ECO:0000313" key="2">
    <source>
        <dbReference type="Proteomes" id="UP000275846"/>
    </source>
</evidence>
<dbReference type="AlphaFoldDB" id="A0A183SLX9"/>